<accession>A0A8J2SXQ6</accession>
<dbReference type="EMBL" id="CAKKNE010000005">
    <property type="protein sequence ID" value="CAH0376712.1"/>
    <property type="molecule type" value="Genomic_DNA"/>
</dbReference>
<keyword evidence="1" id="KW-0433">Leucine-rich repeat</keyword>
<protein>
    <submittedName>
        <fullName evidence="3">Uncharacterized protein</fullName>
    </submittedName>
</protein>
<proteinExistence type="predicted"/>
<keyword evidence="2" id="KW-0677">Repeat</keyword>
<name>A0A8J2SXQ6_9STRA</name>
<organism evidence="3 4">
    <name type="scientific">Pelagomonas calceolata</name>
    <dbReference type="NCBI Taxonomy" id="35677"/>
    <lineage>
        <taxon>Eukaryota</taxon>
        <taxon>Sar</taxon>
        <taxon>Stramenopiles</taxon>
        <taxon>Ochrophyta</taxon>
        <taxon>Pelagophyceae</taxon>
        <taxon>Pelagomonadales</taxon>
        <taxon>Pelagomonadaceae</taxon>
        <taxon>Pelagomonas</taxon>
    </lineage>
</organism>
<dbReference type="GO" id="GO:0005737">
    <property type="term" value="C:cytoplasm"/>
    <property type="evidence" value="ECO:0007669"/>
    <property type="project" value="TreeGrafter"/>
</dbReference>
<evidence type="ECO:0000313" key="3">
    <source>
        <dbReference type="EMBL" id="CAH0376712.1"/>
    </source>
</evidence>
<evidence type="ECO:0000256" key="2">
    <source>
        <dbReference type="ARBA" id="ARBA00022737"/>
    </source>
</evidence>
<keyword evidence="4" id="KW-1185">Reference proteome</keyword>
<dbReference type="PANTHER" id="PTHR48051:SF54">
    <property type="entry name" value="LEUCINE-RICH REPEAT-CONTAINING PROTEIN"/>
    <property type="match status" value="1"/>
</dbReference>
<gene>
    <name evidence="3" type="ORF">PECAL_5P13180</name>
</gene>
<sequence>MPRLRVLSLDECDIKHMPDWLRSLPLEELQVSTTDFQANAYPWDRDEDCLPRSLRIFRHDDRNCNASLACLRQLTQLEEVHLGSAHCPSWLGQLPNLKRVHGYLAPIHSYADALQGVALEVFTLQIPFEHEDFVASHEEYEFADPLERLLSSASATLQSLDLHGHHLLGIDAFPRALRDCRLLRKLDLDKCEIQVLPEWIGELPLVVLDLTANYGLEDLPLSMQSCRTLRLIKLRLTCLSGPYAPSFEADDEDENSLEGRVCLLTQEGTMPLEEVSTEELNRRRAALMAISRALPDLRLELHHAVRGGRCVCWCVGDKGDAGGDPQYAGQTIDPLDPHWAMELASDSESDSDAESEHEMACGPLLAAAFEPLEQTFHYNRNELADDVKQSLLDLDDETAAACVQAFFDALQQGPITMETGLSPVDWLRARIAEANAPETPAPAPASAPSLCSVA</sequence>
<evidence type="ECO:0000256" key="1">
    <source>
        <dbReference type="ARBA" id="ARBA00022614"/>
    </source>
</evidence>
<dbReference type="PANTHER" id="PTHR48051">
    <property type="match status" value="1"/>
</dbReference>
<dbReference type="InterPro" id="IPR050216">
    <property type="entry name" value="LRR_domain-containing"/>
</dbReference>
<dbReference type="SUPFAM" id="SSF52047">
    <property type="entry name" value="RNI-like"/>
    <property type="match status" value="1"/>
</dbReference>
<reference evidence="3" key="1">
    <citation type="submission" date="2021-11" db="EMBL/GenBank/DDBJ databases">
        <authorList>
            <consortium name="Genoscope - CEA"/>
            <person name="William W."/>
        </authorList>
    </citation>
    <scope>NUCLEOTIDE SEQUENCE</scope>
</reference>
<dbReference type="InterPro" id="IPR032675">
    <property type="entry name" value="LRR_dom_sf"/>
</dbReference>
<dbReference type="AlphaFoldDB" id="A0A8J2SXQ6"/>
<evidence type="ECO:0000313" key="4">
    <source>
        <dbReference type="Proteomes" id="UP000789595"/>
    </source>
</evidence>
<dbReference type="Gene3D" id="3.80.10.10">
    <property type="entry name" value="Ribonuclease Inhibitor"/>
    <property type="match status" value="2"/>
</dbReference>
<comment type="caution">
    <text evidence="3">The sequence shown here is derived from an EMBL/GenBank/DDBJ whole genome shotgun (WGS) entry which is preliminary data.</text>
</comment>
<dbReference type="Proteomes" id="UP000789595">
    <property type="component" value="Unassembled WGS sequence"/>
</dbReference>